<accession>A0A1L7I4K4</accession>
<dbReference type="GO" id="GO:0008865">
    <property type="term" value="F:fructokinase activity"/>
    <property type="evidence" value="ECO:0007669"/>
    <property type="project" value="UniProtKB-EC"/>
</dbReference>
<dbReference type="STRING" id="1229726.GRFL_1816"/>
<dbReference type="InterPro" id="IPR002173">
    <property type="entry name" value="Carboh/pur_kinase_PfkB_CS"/>
</dbReference>
<dbReference type="InterPro" id="IPR029056">
    <property type="entry name" value="Ribokinase-like"/>
</dbReference>
<sequence length="300" mass="33388">MAKKLNAVCFGEILFDVFPDKERIGGAPLNVALRLSSLGVTTEMISKVGDDLKGEELLAYLKANNIITENIEKDPSFETGKVQVQLSASGSATYTIDYPVAWDKIEATEAMEKSVKEADFFVFGSLVNRDDKSRESLFRLLPQGRYNILDLNLRPPHYSKELLIKLLEYTDFIKFNDDELYEVAAMLGSKYHSLEQNLLFMAVKFPDRSICVTKGAYGAVLMHDKKLYYNSGYRVQVKDTVGAGDSFLATLLANLLGEENPQHALDRACAMGALVASEEGATPEITSERLEKFIDPMAKD</sequence>
<dbReference type="Proteomes" id="UP000186230">
    <property type="component" value="Chromosome"/>
</dbReference>
<organism evidence="4 5">
    <name type="scientific">Christiangramia flava JLT2011</name>
    <dbReference type="NCBI Taxonomy" id="1229726"/>
    <lineage>
        <taxon>Bacteria</taxon>
        <taxon>Pseudomonadati</taxon>
        <taxon>Bacteroidota</taxon>
        <taxon>Flavobacteriia</taxon>
        <taxon>Flavobacteriales</taxon>
        <taxon>Flavobacteriaceae</taxon>
        <taxon>Christiangramia</taxon>
    </lineage>
</organism>
<dbReference type="Pfam" id="PF00294">
    <property type="entry name" value="PfkB"/>
    <property type="match status" value="1"/>
</dbReference>
<dbReference type="EC" id="2.7.1.4" evidence="4"/>
<proteinExistence type="inferred from homology"/>
<dbReference type="PANTHER" id="PTHR43085">
    <property type="entry name" value="HEXOKINASE FAMILY MEMBER"/>
    <property type="match status" value="1"/>
</dbReference>
<name>A0A1L7I4K4_9FLAO</name>
<protein>
    <submittedName>
        <fullName evidence="4">Fructokinase</fullName>
        <ecNumber evidence="4">2.7.1.4</ecNumber>
    </submittedName>
</protein>
<dbReference type="CDD" id="cd01167">
    <property type="entry name" value="bac_FRK"/>
    <property type="match status" value="1"/>
</dbReference>
<dbReference type="AlphaFoldDB" id="A0A1L7I4K4"/>
<reference evidence="4 5" key="1">
    <citation type="submission" date="2016-07" db="EMBL/GenBank/DDBJ databases">
        <title>Multi-omics approach to identify versatile polysaccharide utilization systems of a marine flavobacterium Gramella flava.</title>
        <authorList>
            <person name="Tang K."/>
        </authorList>
    </citation>
    <scope>NUCLEOTIDE SEQUENCE [LARGE SCALE GENOMIC DNA]</scope>
    <source>
        <strain evidence="4 5">JLT2011</strain>
    </source>
</reference>
<dbReference type="InterPro" id="IPR050306">
    <property type="entry name" value="PfkB_Carbo_kinase"/>
</dbReference>
<dbReference type="KEGG" id="gfl:GRFL_1816"/>
<evidence type="ECO:0000313" key="5">
    <source>
        <dbReference type="Proteomes" id="UP000186230"/>
    </source>
</evidence>
<dbReference type="Gene3D" id="3.40.1190.20">
    <property type="match status" value="1"/>
</dbReference>
<dbReference type="PANTHER" id="PTHR43085:SF57">
    <property type="entry name" value="CARBOHYDRATE KINASE PFKB DOMAIN-CONTAINING PROTEIN"/>
    <property type="match status" value="1"/>
</dbReference>
<keyword evidence="2 4" id="KW-0808">Transferase</keyword>
<dbReference type="PROSITE" id="PS00583">
    <property type="entry name" value="PFKB_KINASES_1"/>
    <property type="match status" value="1"/>
</dbReference>
<dbReference type="InterPro" id="IPR011611">
    <property type="entry name" value="PfkB_dom"/>
</dbReference>
<dbReference type="OrthoDB" id="9813569at2"/>
<evidence type="ECO:0000256" key="3">
    <source>
        <dbReference type="ARBA" id="ARBA00022777"/>
    </source>
</evidence>
<dbReference type="EMBL" id="CP016359">
    <property type="protein sequence ID" value="APU68540.1"/>
    <property type="molecule type" value="Genomic_DNA"/>
</dbReference>
<dbReference type="SUPFAM" id="SSF53613">
    <property type="entry name" value="Ribokinase-like"/>
    <property type="match status" value="1"/>
</dbReference>
<evidence type="ECO:0000256" key="1">
    <source>
        <dbReference type="ARBA" id="ARBA00010688"/>
    </source>
</evidence>
<evidence type="ECO:0000313" key="4">
    <source>
        <dbReference type="EMBL" id="APU68540.1"/>
    </source>
</evidence>
<keyword evidence="3 4" id="KW-0418">Kinase</keyword>
<keyword evidence="5" id="KW-1185">Reference proteome</keyword>
<comment type="similarity">
    <text evidence="1">Belongs to the carbohydrate kinase PfkB family.</text>
</comment>
<gene>
    <name evidence="4" type="ORF">GRFL_1816</name>
</gene>
<dbReference type="RefSeq" id="WP_083644294.1">
    <property type="nucleotide sequence ID" value="NZ_AMRU01000001.1"/>
</dbReference>
<evidence type="ECO:0000256" key="2">
    <source>
        <dbReference type="ARBA" id="ARBA00022679"/>
    </source>
</evidence>